<feature type="region of interest" description="Disordered" evidence="1">
    <location>
        <begin position="1"/>
        <end position="27"/>
    </location>
</feature>
<dbReference type="EMBL" id="OD565664">
    <property type="protein sequence ID" value="CAD7442321.1"/>
    <property type="molecule type" value="Genomic_DNA"/>
</dbReference>
<protein>
    <submittedName>
        <fullName evidence="2">Uncharacterized protein</fullName>
    </submittedName>
</protein>
<evidence type="ECO:0000256" key="1">
    <source>
        <dbReference type="SAM" id="MobiDB-lite"/>
    </source>
</evidence>
<sequence length="222" mass="24714">MNPALQDTHTTNNMLLHRDDAVHQGGPTHLSARARLKKVEFRGNVPAFACRKSGKPFSTNHPEYTQLGLNHGIPVIDSLVYCESSALDHAAIEVGRSPTKLIQLNPLRCPLGLTRYSSSRQDCQLWGGRAVVHTLAWKGSRPSSFRDRNYRGSQAVVRTLAWKGSRPSSFRDRNIVILKPWSTRWLGRGHDFPRSGTVTLWLSSRGPRVGLEGVTTFLVQGP</sequence>
<feature type="compositionally biased region" description="Polar residues" evidence="1">
    <location>
        <begin position="1"/>
        <end position="14"/>
    </location>
</feature>
<gene>
    <name evidence="2" type="ORF">TBIB3V08_LOCUS4757</name>
</gene>
<proteinExistence type="predicted"/>
<organism evidence="2">
    <name type="scientific">Timema bartmani</name>
    <dbReference type="NCBI Taxonomy" id="61472"/>
    <lineage>
        <taxon>Eukaryota</taxon>
        <taxon>Metazoa</taxon>
        <taxon>Ecdysozoa</taxon>
        <taxon>Arthropoda</taxon>
        <taxon>Hexapoda</taxon>
        <taxon>Insecta</taxon>
        <taxon>Pterygota</taxon>
        <taxon>Neoptera</taxon>
        <taxon>Polyneoptera</taxon>
        <taxon>Phasmatodea</taxon>
        <taxon>Timematodea</taxon>
        <taxon>Timematoidea</taxon>
        <taxon>Timematidae</taxon>
        <taxon>Timema</taxon>
    </lineage>
</organism>
<name>A0A7R9EVR3_9NEOP</name>
<reference evidence="2" key="1">
    <citation type="submission" date="2020-11" db="EMBL/GenBank/DDBJ databases">
        <authorList>
            <person name="Tran Van P."/>
        </authorList>
    </citation>
    <scope>NUCLEOTIDE SEQUENCE</scope>
</reference>
<accession>A0A7R9EVR3</accession>
<evidence type="ECO:0000313" key="2">
    <source>
        <dbReference type="EMBL" id="CAD7442321.1"/>
    </source>
</evidence>
<dbReference type="AlphaFoldDB" id="A0A7R9EVR3"/>